<keyword evidence="1" id="KW-0812">Transmembrane</keyword>
<comment type="caution">
    <text evidence="2">The sequence shown here is derived from an EMBL/GenBank/DDBJ whole genome shotgun (WGS) entry which is preliminary data.</text>
</comment>
<evidence type="ECO:0000313" key="3">
    <source>
        <dbReference type="Proteomes" id="UP000050867"/>
    </source>
</evidence>
<gene>
    <name evidence="2" type="ORF">AQ490_25425</name>
</gene>
<reference evidence="2 3" key="1">
    <citation type="submission" date="2015-10" db="EMBL/GenBank/DDBJ databases">
        <title>Draft genome sequence of pyrrolomycin-producing Streptomyces vitaminophilus.</title>
        <authorList>
            <person name="Graham D.E."/>
            <person name="Mahan K.M."/>
            <person name="Klingeman D.M."/>
            <person name="Hettich R.L."/>
            <person name="Parry R.J."/>
        </authorList>
    </citation>
    <scope>NUCLEOTIDE SEQUENCE [LARGE SCALE GENOMIC DNA]</scope>
    <source>
        <strain evidence="2 3">ATCC 31673</strain>
    </source>
</reference>
<organism evidence="2 3">
    <name type="scientific">Wenjunlia vitaminophila</name>
    <name type="common">Streptomyces vitaminophilus</name>
    <dbReference type="NCBI Taxonomy" id="76728"/>
    <lineage>
        <taxon>Bacteria</taxon>
        <taxon>Bacillati</taxon>
        <taxon>Actinomycetota</taxon>
        <taxon>Actinomycetes</taxon>
        <taxon>Kitasatosporales</taxon>
        <taxon>Streptomycetaceae</taxon>
        <taxon>Wenjunlia</taxon>
    </lineage>
</organism>
<dbReference type="AlphaFoldDB" id="A0A0T6LQU1"/>
<name>A0A0T6LQU1_WENVI</name>
<evidence type="ECO:0000313" key="2">
    <source>
        <dbReference type="EMBL" id="KRV48356.1"/>
    </source>
</evidence>
<proteinExistence type="predicted"/>
<accession>A0A0T6LQU1</accession>
<dbReference type="EMBL" id="LLZU01000025">
    <property type="protein sequence ID" value="KRV48356.1"/>
    <property type="molecule type" value="Genomic_DNA"/>
</dbReference>
<protein>
    <submittedName>
        <fullName evidence="2">Uncharacterized protein</fullName>
    </submittedName>
</protein>
<dbReference type="Proteomes" id="UP000050867">
    <property type="component" value="Unassembled WGS sequence"/>
</dbReference>
<evidence type="ECO:0000256" key="1">
    <source>
        <dbReference type="SAM" id="Phobius"/>
    </source>
</evidence>
<dbReference type="eggNOG" id="ENOG5032GPP">
    <property type="taxonomic scope" value="Bacteria"/>
</dbReference>
<dbReference type="RefSeq" id="WP_018382023.1">
    <property type="nucleotide sequence ID" value="NZ_LLZU01000025.1"/>
</dbReference>
<dbReference type="STRING" id="76728.AQ490_25425"/>
<sequence>MTDDSELRWWYRGHRRRNAVLALVGFLVAGGVAWLVSGLVDGGDAVSPREALGRGCGGVIAVDEAMLLFDGVELARWNDHMRANGTWCRFRERGSEQDIPDLFFEVGVPTFHSGPRGEPEHAPLGGQWTGSFFRNSQDAHTGMVTVLLGCDEEGFASFGWDGLLLTVTATLEEETFEDRGKRRELAALATATARNLSEREDCGRGVGQSAPDVPRVPRVWEYEDLERADGTCAGLLDRATAARLGVRNVSETAAERGVLEDCALRGWRGAPLYTMEAAYGPYGAAALEFLPAGRNDTESRELLRQQQVRVMTAQCPGMGTAVYTVRSAVRDAEHSSRLLPHDQELAEVLESFAERSARRHGCSGPVVWDRR</sequence>
<feature type="transmembrane region" description="Helical" evidence="1">
    <location>
        <begin position="20"/>
        <end position="40"/>
    </location>
</feature>
<keyword evidence="3" id="KW-1185">Reference proteome</keyword>
<keyword evidence="1" id="KW-1133">Transmembrane helix</keyword>
<keyword evidence="1" id="KW-0472">Membrane</keyword>
<dbReference type="OrthoDB" id="4314434at2"/>